<evidence type="ECO:0000313" key="18">
    <source>
        <dbReference type="Proteomes" id="UP000091969"/>
    </source>
</evidence>
<keyword evidence="11 15" id="KW-1133">Transmembrane helix</keyword>
<evidence type="ECO:0000256" key="7">
    <source>
        <dbReference type="ARBA" id="ARBA00022692"/>
    </source>
</evidence>
<evidence type="ECO:0000256" key="4">
    <source>
        <dbReference type="ARBA" id="ARBA00022448"/>
    </source>
</evidence>
<keyword evidence="12 15" id="KW-0472">Membrane</keyword>
<dbReference type="NCBIfam" id="TIGR02120">
    <property type="entry name" value="GspF"/>
    <property type="match status" value="1"/>
</dbReference>
<feature type="transmembrane region" description="Helical" evidence="15">
    <location>
        <begin position="218"/>
        <end position="237"/>
    </location>
</feature>
<sequence>MPTFRYQALDAHGRRQRGTLAAEHARAARAQLRAQGLVPLQVTALDEAAAARGGARRWPAARLATWTRQLAALLDSGLPLERALAELAREADDATQQALVTELRAEVNAGSTLAAALARHPRVFDAPYRAVVAAGEASGRLGTVLQRLADEREAAEALRQRILSALLYPAIVTAFALAIVVFLMTYVVPQVAQAFASGKRALPTLTLLVLQASAWLRGWGWTLLPLLAAGVAAWRLARRRPAARLALDRAWLRLPLLGRLARQLDVARLAATLALLVQAGVPLLRALATAADTLRNTALQRDVHEALALVREGAPLAAALATRPALAGLLVTFARLGEQTGQLGSMLQRAAQQLADDAQRRLLRLTTWLEPLLIIAMGGVVLLIVLAVMLPIIQLNQLVR</sequence>
<feature type="transmembrane region" description="Helical" evidence="15">
    <location>
        <begin position="372"/>
        <end position="393"/>
    </location>
</feature>
<evidence type="ECO:0000256" key="15">
    <source>
        <dbReference type="SAM" id="Phobius"/>
    </source>
</evidence>
<dbReference type="Proteomes" id="UP000091969">
    <property type="component" value="Unassembled WGS sequence"/>
</dbReference>
<comment type="subcellular location">
    <subcellularLocation>
        <location evidence="2 14">Cell inner membrane</location>
        <topology evidence="2 14">Multi-pass membrane protein</topology>
    </subcellularLocation>
</comment>
<comment type="function">
    <text evidence="1">Component of the type II secretion system inner membrane complex required for the energy-dependent secretion of extracellular factors such as proteases and toxins from the periplasm.</text>
</comment>
<organism evidence="17 18">
    <name type="scientific">Tepidimonas fonticaldi</name>
    <dbReference type="NCBI Taxonomy" id="1101373"/>
    <lineage>
        <taxon>Bacteria</taxon>
        <taxon>Pseudomonadati</taxon>
        <taxon>Pseudomonadota</taxon>
        <taxon>Betaproteobacteria</taxon>
        <taxon>Burkholderiales</taxon>
        <taxon>Tepidimonas</taxon>
    </lineage>
</organism>
<dbReference type="GO" id="GO:0015628">
    <property type="term" value="P:protein secretion by the type II secretion system"/>
    <property type="evidence" value="ECO:0007669"/>
    <property type="project" value="InterPro"/>
</dbReference>
<dbReference type="GO" id="GO:0046872">
    <property type="term" value="F:metal ion binding"/>
    <property type="evidence" value="ECO:0007669"/>
    <property type="project" value="UniProtKB-KW"/>
</dbReference>
<dbReference type="AlphaFoldDB" id="A0A1A6DTY2"/>
<evidence type="ECO:0000256" key="9">
    <source>
        <dbReference type="ARBA" id="ARBA00022837"/>
    </source>
</evidence>
<keyword evidence="5" id="KW-1003">Cell membrane</keyword>
<feature type="domain" description="Type II secretion system protein GspF" evidence="16">
    <location>
        <begin position="66"/>
        <end position="189"/>
    </location>
</feature>
<gene>
    <name evidence="17" type="ORF">A9O67_04085</name>
</gene>
<evidence type="ECO:0000256" key="8">
    <source>
        <dbReference type="ARBA" id="ARBA00022723"/>
    </source>
</evidence>
<keyword evidence="7 14" id="KW-0812">Transmembrane</keyword>
<dbReference type="Gene3D" id="1.20.81.30">
    <property type="entry name" value="Type II secretion system (T2SS), domain F"/>
    <property type="match status" value="2"/>
</dbReference>
<dbReference type="GO" id="GO:0015627">
    <property type="term" value="C:type II protein secretion system complex"/>
    <property type="evidence" value="ECO:0007669"/>
    <property type="project" value="InterPro"/>
</dbReference>
<keyword evidence="10" id="KW-0653">Protein transport</keyword>
<dbReference type="STRING" id="1101373.A9O67_04085"/>
<comment type="caution">
    <text evidence="17">The sequence shown here is derived from an EMBL/GenBank/DDBJ whole genome shotgun (WGS) entry which is preliminary data.</text>
</comment>
<evidence type="ECO:0000256" key="10">
    <source>
        <dbReference type="ARBA" id="ARBA00022927"/>
    </source>
</evidence>
<evidence type="ECO:0000259" key="16">
    <source>
        <dbReference type="Pfam" id="PF00482"/>
    </source>
</evidence>
<dbReference type="InterPro" id="IPR042094">
    <property type="entry name" value="T2SS_GspF_sf"/>
</dbReference>
<dbReference type="InterPro" id="IPR001992">
    <property type="entry name" value="T2SS_GspF/T4SS_PilC_CS"/>
</dbReference>
<dbReference type="PROSITE" id="PS00874">
    <property type="entry name" value="T2SP_F"/>
    <property type="match status" value="1"/>
</dbReference>
<evidence type="ECO:0000256" key="6">
    <source>
        <dbReference type="ARBA" id="ARBA00022519"/>
    </source>
</evidence>
<reference evidence="17 18" key="1">
    <citation type="submission" date="2016-06" db="EMBL/GenBank/DDBJ databases">
        <title>Genome sequence of Tepidimonas fonticaldi PL17.</title>
        <authorList>
            <person name="Pinnaka A.K."/>
        </authorList>
    </citation>
    <scope>NUCLEOTIDE SEQUENCE [LARGE SCALE GENOMIC DNA]</scope>
    <source>
        <strain evidence="17 18">PL17</strain>
    </source>
</reference>
<evidence type="ECO:0000313" key="17">
    <source>
        <dbReference type="EMBL" id="OBS30239.1"/>
    </source>
</evidence>
<keyword evidence="9" id="KW-0106">Calcium</keyword>
<comment type="similarity">
    <text evidence="3 14">Belongs to the GSP F family.</text>
</comment>
<proteinExistence type="inferred from homology"/>
<evidence type="ECO:0000256" key="14">
    <source>
        <dbReference type="RuleBase" id="RU003923"/>
    </source>
</evidence>
<dbReference type="InterPro" id="IPR011850">
    <property type="entry name" value="T2SS_GspF"/>
</dbReference>
<accession>A0A1A6DTY2</accession>
<dbReference type="GO" id="GO:0005886">
    <property type="term" value="C:plasma membrane"/>
    <property type="evidence" value="ECO:0007669"/>
    <property type="project" value="UniProtKB-SubCell"/>
</dbReference>
<evidence type="ECO:0000256" key="5">
    <source>
        <dbReference type="ARBA" id="ARBA00022475"/>
    </source>
</evidence>
<dbReference type="PANTHER" id="PTHR30012">
    <property type="entry name" value="GENERAL SECRETION PATHWAY PROTEIN"/>
    <property type="match status" value="1"/>
</dbReference>
<dbReference type="RefSeq" id="WP_068608488.1">
    <property type="nucleotide sequence ID" value="NZ_LZDH01000056.1"/>
</dbReference>
<dbReference type="OrthoDB" id="9805682at2"/>
<dbReference type="PANTHER" id="PTHR30012:SF0">
    <property type="entry name" value="TYPE II SECRETION SYSTEM PROTEIN F-RELATED"/>
    <property type="match status" value="1"/>
</dbReference>
<dbReference type="Pfam" id="PF00482">
    <property type="entry name" value="T2SSF"/>
    <property type="match status" value="2"/>
</dbReference>
<dbReference type="InterPro" id="IPR018076">
    <property type="entry name" value="T2SS_GspF_dom"/>
</dbReference>
<keyword evidence="8" id="KW-0479">Metal-binding</keyword>
<feature type="transmembrane region" description="Helical" evidence="15">
    <location>
        <begin position="166"/>
        <end position="188"/>
    </location>
</feature>
<keyword evidence="18" id="KW-1185">Reference proteome</keyword>
<dbReference type="EMBL" id="LZDH01000056">
    <property type="protein sequence ID" value="OBS30239.1"/>
    <property type="molecule type" value="Genomic_DNA"/>
</dbReference>
<dbReference type="PRINTS" id="PR00812">
    <property type="entry name" value="BCTERIALGSPF"/>
</dbReference>
<evidence type="ECO:0000256" key="12">
    <source>
        <dbReference type="ARBA" id="ARBA00023136"/>
    </source>
</evidence>
<keyword evidence="4 14" id="KW-0813">Transport</keyword>
<dbReference type="FunFam" id="1.20.81.30:FF:000001">
    <property type="entry name" value="Type II secretion system protein F"/>
    <property type="match status" value="1"/>
</dbReference>
<protein>
    <recommendedName>
        <fullName evidence="13">General secretion pathway protein F</fullName>
    </recommendedName>
</protein>
<evidence type="ECO:0000256" key="11">
    <source>
        <dbReference type="ARBA" id="ARBA00022989"/>
    </source>
</evidence>
<feature type="domain" description="Type II secretion system protein GspF" evidence="16">
    <location>
        <begin position="271"/>
        <end position="391"/>
    </location>
</feature>
<dbReference type="InterPro" id="IPR003004">
    <property type="entry name" value="GspF/PilC"/>
</dbReference>
<evidence type="ECO:0000256" key="3">
    <source>
        <dbReference type="ARBA" id="ARBA00005745"/>
    </source>
</evidence>
<evidence type="ECO:0000256" key="1">
    <source>
        <dbReference type="ARBA" id="ARBA00002684"/>
    </source>
</evidence>
<evidence type="ECO:0000256" key="2">
    <source>
        <dbReference type="ARBA" id="ARBA00004429"/>
    </source>
</evidence>
<keyword evidence="6" id="KW-0997">Cell inner membrane</keyword>
<evidence type="ECO:0000256" key="13">
    <source>
        <dbReference type="ARBA" id="ARBA00030750"/>
    </source>
</evidence>
<name>A0A1A6DTY2_9BURK</name>